<sequence>MKRNKLISLGLASALLISLLAGCAGAGSGDANSSPAASPSASTSTTPVSSAPAESGTIRLGIWPEDTMTEEIKMHEGFKATFEKAHPGVTVEPAYYKYAPDTFVPMVQSKNCPTVFESWFTEPQKLIRNGFVKDITDILEERGWLDKITPSVRSLLSDENGRVYGVPRDAYPLGMMINLNLFEQAGLMNADGTPQYPKTWDELALTAQKIQKATGKAGLVLLAKDNAGGWHWSNIAWAFGATQLCIDNGDGTFTSNLASPEAIAAMQYIKDLKWKYNVLTADPTTEDWGSGFTALGTGAAAMYIGAVDAVMQPTYANGLAVDKLALVPMPEGPGGQYSLLGGTPYMFPSYATDEEVNWCLDYLEIMGKGPIVTDVALDGMKADAKYRQDNGIPVIPRFPCYTGEIVEAENKIVDEYSNVNMALFNDYFNITKKEGNLKPEEPGQTQDMYAAITSVLQAVITDKNADVTALMNKANTDYQTLLDAS</sequence>
<accession>A0A212JPY0</accession>
<dbReference type="InterPro" id="IPR006059">
    <property type="entry name" value="SBP"/>
</dbReference>
<dbReference type="Gene3D" id="3.40.190.10">
    <property type="entry name" value="Periplasmic binding protein-like II"/>
    <property type="match status" value="1"/>
</dbReference>
<dbReference type="SUPFAM" id="SSF53850">
    <property type="entry name" value="Periplasmic binding protein-like II"/>
    <property type="match status" value="1"/>
</dbReference>
<dbReference type="PANTHER" id="PTHR43649:SF16">
    <property type="entry name" value="SUGAR-BINDING LIPOPROTEIN"/>
    <property type="match status" value="1"/>
</dbReference>
<evidence type="ECO:0000313" key="3">
    <source>
        <dbReference type="EMBL" id="SBW01385.1"/>
    </source>
</evidence>
<dbReference type="Pfam" id="PF01547">
    <property type="entry name" value="SBP_bac_1"/>
    <property type="match status" value="1"/>
</dbReference>
<keyword evidence="2" id="KW-0732">Signal</keyword>
<feature type="signal peptide" evidence="2">
    <location>
        <begin position="1"/>
        <end position="26"/>
    </location>
</feature>
<evidence type="ECO:0000256" key="1">
    <source>
        <dbReference type="SAM" id="MobiDB-lite"/>
    </source>
</evidence>
<feature type="region of interest" description="Disordered" evidence="1">
    <location>
        <begin position="30"/>
        <end position="54"/>
    </location>
</feature>
<dbReference type="InterPro" id="IPR050490">
    <property type="entry name" value="Bact_solute-bd_prot1"/>
</dbReference>
<dbReference type="PROSITE" id="PS51257">
    <property type="entry name" value="PROKAR_LIPOPROTEIN"/>
    <property type="match status" value="1"/>
</dbReference>
<feature type="chain" id="PRO_5012736070" evidence="2">
    <location>
        <begin position="27"/>
        <end position="485"/>
    </location>
</feature>
<name>A0A212JPY0_9FIRM</name>
<dbReference type="AlphaFoldDB" id="A0A212JPY0"/>
<dbReference type="EMBL" id="FLUN01000001">
    <property type="protein sequence ID" value="SBW01385.1"/>
    <property type="molecule type" value="Genomic_DNA"/>
</dbReference>
<gene>
    <name evidence="3" type="ORF">KL86CLO1_11475</name>
</gene>
<dbReference type="PANTHER" id="PTHR43649">
    <property type="entry name" value="ARABINOSE-BINDING PROTEIN-RELATED"/>
    <property type="match status" value="1"/>
</dbReference>
<evidence type="ECO:0000256" key="2">
    <source>
        <dbReference type="SAM" id="SignalP"/>
    </source>
</evidence>
<proteinExistence type="predicted"/>
<protein>
    <submittedName>
        <fullName evidence="3">Extracellular solute-binding protein family 1</fullName>
    </submittedName>
</protein>
<organism evidence="3">
    <name type="scientific">uncultured Eubacteriales bacterium</name>
    <dbReference type="NCBI Taxonomy" id="172733"/>
    <lineage>
        <taxon>Bacteria</taxon>
        <taxon>Bacillati</taxon>
        <taxon>Bacillota</taxon>
        <taxon>Clostridia</taxon>
        <taxon>Eubacteriales</taxon>
        <taxon>environmental samples</taxon>
    </lineage>
</organism>
<reference evidence="3" key="1">
    <citation type="submission" date="2016-04" db="EMBL/GenBank/DDBJ databases">
        <authorList>
            <person name="Evans L.H."/>
            <person name="Alamgir A."/>
            <person name="Owens N."/>
            <person name="Weber N.D."/>
            <person name="Virtaneva K."/>
            <person name="Barbian K."/>
            <person name="Babar A."/>
            <person name="Rosenke K."/>
        </authorList>
    </citation>
    <scope>NUCLEOTIDE SEQUENCE</scope>
    <source>
        <strain evidence="3">86</strain>
    </source>
</reference>